<dbReference type="EMBL" id="FUWY01000011">
    <property type="protein sequence ID" value="SKA04242.1"/>
    <property type="molecule type" value="Genomic_DNA"/>
</dbReference>
<feature type="domain" description="4-vinyl reductase 4VR" evidence="1">
    <location>
        <begin position="104"/>
        <end position="166"/>
    </location>
</feature>
<sequence>MKQDWNHYIGDLKVGRQNLGEEMPVVVYRLFEFTMKESIADKYGKEVAIELFRDAGKKAGKRICKELLDVTQGFTDFMSSLEEVMLSLKIGILRIEETDKENKHIVITVSEDLDCSGLPMTGETVCNYDEGFLMGVLKEYTGQEYDVIEIDCWAKGGRVCRFKANIE</sequence>
<dbReference type="Gene3D" id="3.30.1380.20">
    <property type="entry name" value="Trafficking protein particle complex subunit 3"/>
    <property type="match status" value="1"/>
</dbReference>
<dbReference type="Pfam" id="PF02830">
    <property type="entry name" value="V4R"/>
    <property type="match status" value="1"/>
</dbReference>
<evidence type="ECO:0000313" key="3">
    <source>
        <dbReference type="Proteomes" id="UP000243297"/>
    </source>
</evidence>
<dbReference type="PANTHER" id="PTHR35090">
    <property type="entry name" value="DNA-DIRECTED RNA POLYMERASE SUBUNIT I"/>
    <property type="match status" value="1"/>
</dbReference>
<dbReference type="OrthoDB" id="9788644at2"/>
<dbReference type="SUPFAM" id="SSF111126">
    <property type="entry name" value="Ligand-binding domain in the NO signalling and Golgi transport"/>
    <property type="match status" value="1"/>
</dbReference>
<reference evidence="3" key="1">
    <citation type="submission" date="2017-02" db="EMBL/GenBank/DDBJ databases">
        <authorList>
            <person name="Varghese N."/>
            <person name="Submissions S."/>
        </authorList>
    </citation>
    <scope>NUCLEOTIDE SEQUENCE [LARGE SCALE GENOMIC DNA]</scope>
    <source>
        <strain evidence="3">ATCC 25662</strain>
    </source>
</reference>
<organism evidence="2 3">
    <name type="scientific">Anaerorhabdus furcosa</name>
    <dbReference type="NCBI Taxonomy" id="118967"/>
    <lineage>
        <taxon>Bacteria</taxon>
        <taxon>Bacillati</taxon>
        <taxon>Bacillota</taxon>
        <taxon>Erysipelotrichia</taxon>
        <taxon>Erysipelotrichales</taxon>
        <taxon>Erysipelotrichaceae</taxon>
        <taxon>Anaerorhabdus</taxon>
    </lineage>
</organism>
<dbReference type="STRING" id="118967.SAMN02745191_0050"/>
<dbReference type="PANTHER" id="PTHR35090:SF2">
    <property type="entry name" value="ARSR FAMILY TRANSCRIPTIONAL REGULATOR"/>
    <property type="match status" value="1"/>
</dbReference>
<keyword evidence="3" id="KW-1185">Reference proteome</keyword>
<accession>A0A1T4QKK6</accession>
<dbReference type="InterPro" id="IPR004096">
    <property type="entry name" value="V4R"/>
</dbReference>
<dbReference type="SMART" id="SM00989">
    <property type="entry name" value="V4R"/>
    <property type="match status" value="1"/>
</dbReference>
<proteinExistence type="predicted"/>
<dbReference type="RefSeq" id="WP_078712862.1">
    <property type="nucleotide sequence ID" value="NZ_FUWY01000011.1"/>
</dbReference>
<evidence type="ECO:0000313" key="2">
    <source>
        <dbReference type="EMBL" id="SKA04242.1"/>
    </source>
</evidence>
<name>A0A1T4QKK6_9FIRM</name>
<dbReference type="InterPro" id="IPR024096">
    <property type="entry name" value="NO_sig/Golgi_transp_ligand-bd"/>
</dbReference>
<dbReference type="AlphaFoldDB" id="A0A1T4QKK6"/>
<evidence type="ECO:0000259" key="1">
    <source>
        <dbReference type="SMART" id="SM00989"/>
    </source>
</evidence>
<protein>
    <recommendedName>
        <fullName evidence="1">4-vinyl reductase 4VR domain-containing protein</fullName>
    </recommendedName>
</protein>
<gene>
    <name evidence="2" type="ORF">SAMN02745191_0050</name>
</gene>
<dbReference type="Proteomes" id="UP000243297">
    <property type="component" value="Unassembled WGS sequence"/>
</dbReference>